<feature type="domain" description="C2H2-type" evidence="2">
    <location>
        <begin position="637"/>
        <end position="658"/>
    </location>
</feature>
<evidence type="ECO:0000313" key="3">
    <source>
        <dbReference type="EMBL" id="VDP67194.1"/>
    </source>
</evidence>
<feature type="region of interest" description="Disordered" evidence="1">
    <location>
        <begin position="1296"/>
        <end position="1334"/>
    </location>
</feature>
<keyword evidence="4" id="KW-1185">Reference proteome</keyword>
<feature type="region of interest" description="Disordered" evidence="1">
    <location>
        <begin position="577"/>
        <end position="598"/>
    </location>
</feature>
<dbReference type="SMART" id="SM00355">
    <property type="entry name" value="ZnF_C2H2"/>
    <property type="match status" value="6"/>
</dbReference>
<feature type="domain" description="C2H2-type" evidence="2">
    <location>
        <begin position="500"/>
        <end position="521"/>
    </location>
</feature>
<feature type="compositionally biased region" description="Polar residues" evidence="1">
    <location>
        <begin position="577"/>
        <end position="595"/>
    </location>
</feature>
<dbReference type="WBParaSite" id="ECPE_0000270201-mRNA-1">
    <property type="protein sequence ID" value="ECPE_0000270201-mRNA-1"/>
    <property type="gene ID" value="ECPE_0000270201"/>
</dbReference>
<dbReference type="InterPro" id="IPR036236">
    <property type="entry name" value="Znf_C2H2_sf"/>
</dbReference>
<dbReference type="EMBL" id="UZAN01039799">
    <property type="protein sequence ID" value="VDP67194.1"/>
    <property type="molecule type" value="Genomic_DNA"/>
</dbReference>
<evidence type="ECO:0000313" key="4">
    <source>
        <dbReference type="Proteomes" id="UP000272942"/>
    </source>
</evidence>
<feature type="compositionally biased region" description="Low complexity" evidence="1">
    <location>
        <begin position="795"/>
        <end position="826"/>
    </location>
</feature>
<feature type="region of interest" description="Disordered" evidence="1">
    <location>
        <begin position="1584"/>
        <end position="1625"/>
    </location>
</feature>
<evidence type="ECO:0000256" key="1">
    <source>
        <dbReference type="SAM" id="MobiDB-lite"/>
    </source>
</evidence>
<feature type="region of interest" description="Disordered" evidence="1">
    <location>
        <begin position="315"/>
        <end position="365"/>
    </location>
</feature>
<dbReference type="PANTHER" id="PTHR21190:SF1">
    <property type="entry name" value="GH10077P"/>
    <property type="match status" value="1"/>
</dbReference>
<reference evidence="3 4" key="2">
    <citation type="submission" date="2018-11" db="EMBL/GenBank/DDBJ databases">
        <authorList>
            <consortium name="Pathogen Informatics"/>
        </authorList>
    </citation>
    <scope>NUCLEOTIDE SEQUENCE [LARGE SCALE GENOMIC DNA]</scope>
    <source>
        <strain evidence="3 4">Egypt</strain>
    </source>
</reference>
<feature type="region of interest" description="Disordered" evidence="1">
    <location>
        <begin position="1163"/>
        <end position="1203"/>
    </location>
</feature>
<feature type="compositionally biased region" description="Polar residues" evidence="1">
    <location>
        <begin position="1170"/>
        <end position="1184"/>
    </location>
</feature>
<feature type="region of interest" description="Disordered" evidence="1">
    <location>
        <begin position="726"/>
        <end position="753"/>
    </location>
</feature>
<feature type="region of interest" description="Disordered" evidence="1">
    <location>
        <begin position="1418"/>
        <end position="1437"/>
    </location>
</feature>
<feature type="region of interest" description="Disordered" evidence="1">
    <location>
        <begin position="520"/>
        <end position="559"/>
    </location>
</feature>
<sequence>MQCQNGPTADNPGNIVKTMCTMATTNNSNMFHSSEPLSSNPTSNASNTMDPNALSFMSKLFPDMTSTLYSQTLLKGTIPSHASQTDLNNLTEDEKCINHFRPLGGDSVVPASLLPFGPFPFPNGISNLSFVPNPIVSGADSIPILSEPRNPNVLLNTNATSMASEAVKTHPGSPQLFSPAMLNNDLSLSQLDQTNSSVHGTKKLGVNSMTEIANLLQLSNMSNMPYPNFAAVDSPGKSKNLTFPGTQGQTQTIKTDEDFCELCQKHFCNKYYLRKHKADVHGIHTEPYSHSRRRESFNANAQKHCTTSQSTVLGLERPGSQISTGVGSNNATTKVSGSSKTNYSMDSDHFSSESGNPMVTSSGYTENGTSSNLLFPSLPVGANPMDYASVLKETFMLNALQSKIPTTVNQNQNTPGIVSSNTSPTSNSSGLPVPMNGMDSMLSAHYYMIALMSSLSPGMAHEIVNSVENTPPQMERNTMGEMFPHLSNAESNTGIREVQCDLCQKVFCNPYFLQVHKANQHNSTNESTREEPDNFAVGDLKRDDKNSATQRSDAGNDYGKLSDLDLQTYFIGQSTRVGGSVDRQSTSGSAAHSLNTTVKPDSKVTTTTTTSMAVTSNSLDVFKSSMVAAKLADRVTCEFCKKELCNKYFLRTHKIRVHGVSPKDVGGPPMRNPPVVTSATNAQHQQSSMSSVSALAHHNIGAMYPCFDPSTNTRLSSAHTIISPGSVGNGLNRTSSGSTSTEVSCPTKSEQSVPSGMFGTLPVALPPPHLANPLFGLPYWPMFSHSISDQNLSGSVTSNTSSAPTTTTCTDSGLSVTTTPSQQTTTASGEAQTLLPLGLNGPENLSATAVISCPICEHTIGPRLFLPSHLTTIHGLNPLDPAFFLNMLRAKVITAASNAHEVAFNGTDNPVEPKKTQSELPNCADSTMPTLVQEEMTDIFSKESGNSQTGVPKGVVISQESVRSLPNHFDGGQISPDQFIHSSPCDSAAAVAAAAAFSNFPINPIEAVVAAMTAASGGPWNATGQQQQQIGAQSGLAPILYQGPPSSVTLSSSCASPIVGMTGITGSNAGGGGGSGGGMIPSATSGMPRKSPNQMRVLCDICNKWICNKYFLRTHRANKHGITDNNFSSTPSMDGYKTNQLKIPGVRSQTSFRGKASIQSLDDLQAMPSPDTNESNSQGANTIRLSERPRSPKHSTQITMDTGSDMDKMESQEKFIQAWKAAYEAGPPTGRDGFGPAYPFPLPGQMPPFINPAMLLPGFPPGPVMAPFQSGLGPNPMIHPQLNYMLPLSHGLESSVSMGKSITSDNPRTQNGQIQSEQDESSDMLTKSMVQSASPIDEKHTDLKLHLPLNLSLKPSSTPLKKRHVKSTPDETGTRSSNGSKRFLILGHLRRAKRFCLHSVWRKQQNQAGKQLTRISSSLVPGGQSKRIGFKDGRQPSQTACATDQMLTTKTTNTYQANLIRQYNMNGGPNLLADSQMISGFDTILSCPLCPSINPIKFTALNPLLQHISLVHGGPGQPINPIPGTNDDRTGQNNSRFVFPTTQSDQTVQSNACPFQVQQLASNNNFSNSECKSHNFLTTDNKQQTELSGSVGLSESSFDSPESVTQSNATTTNNSTNNSTNSNTHLHSIPVSATLHRPVFIPVNSYTETLSTI</sequence>
<dbReference type="PANTHER" id="PTHR21190">
    <property type="entry name" value="GH10077P"/>
    <property type="match status" value="1"/>
</dbReference>
<dbReference type="SUPFAM" id="SSF57667">
    <property type="entry name" value="beta-beta-alpha zinc fingers"/>
    <property type="match status" value="1"/>
</dbReference>
<dbReference type="InterPro" id="IPR013087">
    <property type="entry name" value="Znf_C2H2_type"/>
</dbReference>
<feature type="compositionally biased region" description="Polar residues" evidence="1">
    <location>
        <begin position="1296"/>
        <end position="1316"/>
    </location>
</feature>
<feature type="region of interest" description="Disordered" evidence="1">
    <location>
        <begin position="904"/>
        <end position="924"/>
    </location>
</feature>
<feature type="region of interest" description="Disordered" evidence="1">
    <location>
        <begin position="407"/>
        <end position="428"/>
    </location>
</feature>
<feature type="compositionally biased region" description="Polar residues" evidence="1">
    <location>
        <begin position="320"/>
        <end position="345"/>
    </location>
</feature>
<feature type="compositionally biased region" description="Polar residues" evidence="1">
    <location>
        <begin position="1323"/>
        <end position="1334"/>
    </location>
</feature>
<organism evidence="5">
    <name type="scientific">Echinostoma caproni</name>
    <dbReference type="NCBI Taxonomy" id="27848"/>
    <lineage>
        <taxon>Eukaryota</taxon>
        <taxon>Metazoa</taxon>
        <taxon>Spiralia</taxon>
        <taxon>Lophotrochozoa</taxon>
        <taxon>Platyhelminthes</taxon>
        <taxon>Trematoda</taxon>
        <taxon>Digenea</taxon>
        <taxon>Plagiorchiida</taxon>
        <taxon>Echinostomata</taxon>
        <taxon>Echinostomatoidea</taxon>
        <taxon>Echinostomatidae</taxon>
        <taxon>Echinostoma</taxon>
    </lineage>
</organism>
<evidence type="ECO:0000313" key="5">
    <source>
        <dbReference type="WBParaSite" id="ECPE_0000270201-mRNA-1"/>
    </source>
</evidence>
<feature type="compositionally biased region" description="Polar residues" evidence="1">
    <location>
        <begin position="352"/>
        <end position="365"/>
    </location>
</feature>
<feature type="region of interest" description="Disordered" evidence="1">
    <location>
        <begin position="1348"/>
        <end position="1379"/>
    </location>
</feature>
<gene>
    <name evidence="3" type="ORF">ECPE_LOCUS2699</name>
</gene>
<feature type="domain" description="C2H2-type" evidence="2">
    <location>
        <begin position="260"/>
        <end position="281"/>
    </location>
</feature>
<dbReference type="PROSITE" id="PS00028">
    <property type="entry name" value="ZINC_FINGER_C2H2_1"/>
    <property type="match status" value="3"/>
</dbReference>
<feature type="compositionally biased region" description="Low complexity" evidence="1">
    <location>
        <begin position="1605"/>
        <end position="1624"/>
    </location>
</feature>
<feature type="compositionally biased region" description="Polar residues" evidence="1">
    <location>
        <begin position="407"/>
        <end position="418"/>
    </location>
</feature>
<reference evidence="5" key="1">
    <citation type="submission" date="2016-06" db="UniProtKB">
        <authorList>
            <consortium name="WormBaseParasite"/>
        </authorList>
    </citation>
    <scope>IDENTIFICATION</scope>
</reference>
<evidence type="ECO:0000259" key="2">
    <source>
        <dbReference type="PROSITE" id="PS00028"/>
    </source>
</evidence>
<protein>
    <submittedName>
        <fullName evidence="5">C2H2-type domain-containing protein</fullName>
    </submittedName>
</protein>
<feature type="compositionally biased region" description="Low complexity" evidence="1">
    <location>
        <begin position="1348"/>
        <end position="1359"/>
    </location>
</feature>
<feature type="region of interest" description="Disordered" evidence="1">
    <location>
        <begin position="795"/>
        <end position="828"/>
    </location>
</feature>
<feature type="compositionally biased region" description="Polar residues" evidence="1">
    <location>
        <begin position="729"/>
        <end position="753"/>
    </location>
</feature>
<accession>A0A183A6W4</accession>
<feature type="compositionally biased region" description="Low complexity" evidence="1">
    <location>
        <begin position="1586"/>
        <end position="1597"/>
    </location>
</feature>
<feature type="compositionally biased region" description="Low complexity" evidence="1">
    <location>
        <begin position="419"/>
        <end position="428"/>
    </location>
</feature>
<dbReference type="Proteomes" id="UP000272942">
    <property type="component" value="Unassembled WGS sequence"/>
</dbReference>
<name>A0A183A6W4_9TREM</name>
<proteinExistence type="predicted"/>
<dbReference type="OrthoDB" id="10020956at2759"/>